<keyword evidence="4" id="KW-1185">Reference proteome</keyword>
<evidence type="ECO:0000313" key="4">
    <source>
        <dbReference type="Proteomes" id="UP000048926"/>
    </source>
</evidence>
<proteinExistence type="predicted"/>
<keyword evidence="2" id="KW-0472">Membrane</keyword>
<feature type="region of interest" description="Disordered" evidence="1">
    <location>
        <begin position="49"/>
        <end position="80"/>
    </location>
</feature>
<protein>
    <submittedName>
        <fullName evidence="3">Uncharacterized protein</fullName>
    </submittedName>
</protein>
<sequence length="80" mass="8221">MARVDNQKTRKSVPSKSDLHEARPLLQAIFLGMLLATALVAAAAMANPANTNGVPKTEPVAHSATGQAPANAGRPASAMF</sequence>
<evidence type="ECO:0000256" key="2">
    <source>
        <dbReference type="SAM" id="Phobius"/>
    </source>
</evidence>
<feature type="transmembrane region" description="Helical" evidence="2">
    <location>
        <begin position="25"/>
        <end position="46"/>
    </location>
</feature>
<keyword evidence="2" id="KW-0812">Transmembrane</keyword>
<dbReference type="AlphaFoldDB" id="A0A0M6Y2P7"/>
<gene>
    <name evidence="3" type="ORF">LAL4801_01997</name>
</gene>
<accession>A0A0M6Y2P7</accession>
<reference evidence="4" key="1">
    <citation type="submission" date="2015-07" db="EMBL/GenBank/DDBJ databases">
        <authorList>
            <person name="Rodrigo-Torres Lidia"/>
            <person name="Arahal R.David."/>
        </authorList>
    </citation>
    <scope>NUCLEOTIDE SEQUENCE [LARGE SCALE GENOMIC DNA]</scope>
    <source>
        <strain evidence="4">CECT 4801</strain>
    </source>
</reference>
<dbReference type="OrthoDB" id="7874297at2"/>
<keyword evidence="2" id="KW-1133">Transmembrane helix</keyword>
<organism evidence="3 4">
    <name type="scientific">Roseibium aggregatum</name>
    <dbReference type="NCBI Taxonomy" id="187304"/>
    <lineage>
        <taxon>Bacteria</taxon>
        <taxon>Pseudomonadati</taxon>
        <taxon>Pseudomonadota</taxon>
        <taxon>Alphaproteobacteria</taxon>
        <taxon>Hyphomicrobiales</taxon>
        <taxon>Stappiaceae</taxon>
        <taxon>Roseibium</taxon>
    </lineage>
</organism>
<evidence type="ECO:0000313" key="3">
    <source>
        <dbReference type="EMBL" id="CTQ43557.1"/>
    </source>
</evidence>
<evidence type="ECO:0000256" key="1">
    <source>
        <dbReference type="SAM" id="MobiDB-lite"/>
    </source>
</evidence>
<dbReference type="Proteomes" id="UP000048926">
    <property type="component" value="Unassembled WGS sequence"/>
</dbReference>
<dbReference type="EMBL" id="CXST01000001">
    <property type="protein sequence ID" value="CTQ43557.1"/>
    <property type="molecule type" value="Genomic_DNA"/>
</dbReference>
<dbReference type="RefSeq" id="WP_022997977.1">
    <property type="nucleotide sequence ID" value="NZ_CP045617.1"/>
</dbReference>
<name>A0A0M6Y2P7_9HYPH</name>